<sequence length="134" mass="15291">MSNGLRIYYKIEVKAKKNQHGDAESRVYTLFFNDPSGDITRTINEKKGGEFVADLICEKRTQGSMLSGDGQCRVYSIDVNIHEGENIRSVISELAIENDEYLRDPRCESREIYLSKLNDLAKKGFTPSVRKNRP</sequence>
<protein>
    <recommendedName>
        <fullName evidence="3">Arm DNA-binding domain-containing protein</fullName>
    </recommendedName>
</protein>
<dbReference type="EMBL" id="JAWLLM010000012">
    <property type="protein sequence ID" value="MDV7042868.1"/>
    <property type="molecule type" value="Genomic_DNA"/>
</dbReference>
<evidence type="ECO:0008006" key="3">
    <source>
        <dbReference type="Google" id="ProtNLM"/>
    </source>
</evidence>
<dbReference type="RefSeq" id="WP_057082972.1">
    <property type="nucleotide sequence ID" value="NZ_CP104920.1"/>
</dbReference>
<dbReference type="Proteomes" id="UP001187868">
    <property type="component" value="Unassembled WGS sequence"/>
</dbReference>
<comment type="caution">
    <text evidence="1">The sequence shown here is derived from an EMBL/GenBank/DDBJ whole genome shotgun (WGS) entry which is preliminary data.</text>
</comment>
<organism evidence="1 2">
    <name type="scientific">Dickeya solani</name>
    <dbReference type="NCBI Taxonomy" id="1089444"/>
    <lineage>
        <taxon>Bacteria</taxon>
        <taxon>Pseudomonadati</taxon>
        <taxon>Pseudomonadota</taxon>
        <taxon>Gammaproteobacteria</taxon>
        <taxon>Enterobacterales</taxon>
        <taxon>Pectobacteriaceae</taxon>
        <taxon>Dickeya</taxon>
    </lineage>
</organism>
<gene>
    <name evidence="1" type="ORF">RUJ08_12105</name>
</gene>
<name>A0ABU4EHD1_9GAMM</name>
<proteinExistence type="predicted"/>
<evidence type="ECO:0000313" key="2">
    <source>
        <dbReference type="Proteomes" id="UP001187868"/>
    </source>
</evidence>
<accession>A0ABU4EHD1</accession>
<evidence type="ECO:0000313" key="1">
    <source>
        <dbReference type="EMBL" id="MDV7042868.1"/>
    </source>
</evidence>
<keyword evidence="2" id="KW-1185">Reference proteome</keyword>
<reference evidence="1 2" key="1">
    <citation type="submission" date="2023-10" db="EMBL/GenBank/DDBJ databases">
        <title>Clonality and diversity in the soft rot Dickeya solani phytopathogen.</title>
        <authorList>
            <person name="Pedron J."/>
            <person name="Van Gijisegem F."/>
            <person name="Portier P."/>
            <person name="Taghouti G."/>
        </authorList>
    </citation>
    <scope>NUCLEOTIDE SEQUENCE [LARGE SCALE GENOMIC DNA]</scope>
    <source>
        <strain evidence="1 2">FVG2-MFV017-A9</strain>
    </source>
</reference>